<evidence type="ECO:0000256" key="6">
    <source>
        <dbReference type="ARBA" id="ARBA00023004"/>
    </source>
</evidence>
<dbReference type="InterPro" id="IPR044861">
    <property type="entry name" value="IPNS-like_FE2OG_OXY"/>
</dbReference>
<dbReference type="Gene3D" id="2.60.120.330">
    <property type="entry name" value="B-lactam Antibiotic, Isopenicillin N Synthase, Chain"/>
    <property type="match status" value="1"/>
</dbReference>
<feature type="domain" description="Fe2OG dioxygenase" evidence="9">
    <location>
        <begin position="188"/>
        <end position="288"/>
    </location>
</feature>
<dbReference type="PROSITE" id="PS51471">
    <property type="entry name" value="FE2OG_OXY"/>
    <property type="match status" value="1"/>
</dbReference>
<dbReference type="STRING" id="429701.A0A2G9FYL8"/>
<dbReference type="Proteomes" id="UP000231279">
    <property type="component" value="Unassembled WGS sequence"/>
</dbReference>
<dbReference type="FunFam" id="2.60.120.330:FF:000007">
    <property type="entry name" value="Protein DMR6-like oxygenase 2"/>
    <property type="match status" value="1"/>
</dbReference>
<dbReference type="GO" id="GO:0045486">
    <property type="term" value="F:flavanone 3-dioxygenase activity"/>
    <property type="evidence" value="ECO:0007669"/>
    <property type="project" value="UniProtKB-EC"/>
</dbReference>
<evidence type="ECO:0000256" key="3">
    <source>
        <dbReference type="ARBA" id="ARBA00022723"/>
    </source>
</evidence>
<dbReference type="GO" id="GO:0009805">
    <property type="term" value="P:coumarin biosynthetic process"/>
    <property type="evidence" value="ECO:0007669"/>
    <property type="project" value="UniProtKB-ARBA"/>
</dbReference>
<dbReference type="GO" id="GO:0002238">
    <property type="term" value="P:response to molecule of fungal origin"/>
    <property type="evidence" value="ECO:0007669"/>
    <property type="project" value="UniProtKB-ARBA"/>
</dbReference>
<dbReference type="EMBL" id="NKXS01008877">
    <property type="protein sequence ID" value="PIM98021.1"/>
    <property type="molecule type" value="Genomic_DNA"/>
</dbReference>
<evidence type="ECO:0000256" key="5">
    <source>
        <dbReference type="ARBA" id="ARBA00023002"/>
    </source>
</evidence>
<dbReference type="SUPFAM" id="SSF51197">
    <property type="entry name" value="Clavaminate synthase-like"/>
    <property type="match status" value="1"/>
</dbReference>
<evidence type="ECO:0000256" key="8">
    <source>
        <dbReference type="RuleBase" id="RU003682"/>
    </source>
</evidence>
<proteinExistence type="inferred from homology"/>
<dbReference type="InterPro" id="IPR050295">
    <property type="entry name" value="Plant_2OG-oxidoreductases"/>
</dbReference>
<dbReference type="AlphaFoldDB" id="A0A2G9FYL8"/>
<name>A0A2G9FYL8_9LAMI</name>
<dbReference type="GO" id="GO:0046872">
    <property type="term" value="F:metal ion binding"/>
    <property type="evidence" value="ECO:0007669"/>
    <property type="project" value="UniProtKB-KW"/>
</dbReference>
<reference evidence="11" key="1">
    <citation type="journal article" date="2018" name="Gigascience">
        <title>Genome assembly of the Pink Ipe (Handroanthus impetiginosus, Bignoniaceae), a highly valued, ecologically keystone Neotropical timber forest tree.</title>
        <authorList>
            <person name="Silva-Junior O.B."/>
            <person name="Grattapaglia D."/>
            <person name="Novaes E."/>
            <person name="Collevatti R.G."/>
        </authorList>
    </citation>
    <scope>NUCLEOTIDE SEQUENCE [LARGE SCALE GENOMIC DNA]</scope>
    <source>
        <strain evidence="11">cv. UFG-1</strain>
    </source>
</reference>
<keyword evidence="3 8" id="KW-0479">Metal-binding</keyword>
<gene>
    <name evidence="10" type="ORF">CDL12_29501</name>
</gene>
<comment type="cofactor">
    <cofactor evidence="1">
        <name>L-ascorbate</name>
        <dbReference type="ChEBI" id="CHEBI:38290"/>
    </cofactor>
</comment>
<dbReference type="InterPro" id="IPR027443">
    <property type="entry name" value="IPNS-like_sf"/>
</dbReference>
<keyword evidence="6 8" id="KW-0408">Iron</keyword>
<dbReference type="EC" id="1.14.11.9" evidence="10"/>
<evidence type="ECO:0000313" key="10">
    <source>
        <dbReference type="EMBL" id="PIM98021.1"/>
    </source>
</evidence>
<dbReference type="PANTHER" id="PTHR47991">
    <property type="entry name" value="OXOGLUTARATE/IRON-DEPENDENT DIOXYGENASE"/>
    <property type="match status" value="1"/>
</dbReference>
<keyword evidence="11" id="KW-1185">Reference proteome</keyword>
<evidence type="ECO:0000256" key="2">
    <source>
        <dbReference type="ARBA" id="ARBA00008056"/>
    </source>
</evidence>
<protein>
    <submittedName>
        <fullName evidence="10">Iron/ascorbate family oxidoreductase</fullName>
        <ecNumber evidence="10">1.14.11.9</ecNumber>
    </submittedName>
</protein>
<evidence type="ECO:0000256" key="7">
    <source>
        <dbReference type="ARBA" id="ARBA00052233"/>
    </source>
</evidence>
<sequence>MEIPLISTGFPYPTLPRSYIRPEPERPKLSEVADYLNAPVIDLGRPDPKFLAQQISQACKEHGFFQVINHGVSRETTEKMLKVANEFFNLPAEEKMKYYSNDPSKTVRLSTSSNLHKEKVHNWRDYLRLYCYPLDKHVKEWPTDPPPFKEIVGDYCTEIRQLGLRLEEAISESLGLDKDYIDKTLGEQGQHMAINYYPPCPEPELTYGLPAHTDPNTLTILLQDAKVAGLQLLKDGKWLALKPYPNALVVNIGDQLQALSNGKYKSTWHRAVVNADKARISIASFLCPSATAVIKAPKELTEDGSKAFYKDYTYEEYFEKFWSRNLDQGHCLELFKNM</sequence>
<comment type="similarity">
    <text evidence="2 8">Belongs to the iron/ascorbate-dependent oxidoreductase family.</text>
</comment>
<accession>A0A2G9FYL8</accession>
<dbReference type="OrthoDB" id="288590at2759"/>
<evidence type="ECO:0000256" key="4">
    <source>
        <dbReference type="ARBA" id="ARBA00022964"/>
    </source>
</evidence>
<dbReference type="Pfam" id="PF03171">
    <property type="entry name" value="2OG-FeII_Oxy"/>
    <property type="match status" value="1"/>
</dbReference>
<comment type="catalytic activity">
    <reaction evidence="7">
        <text>salicylate + NADH + O2 + H(+) = 2,3-dihydroxybenzoate + NAD(+) + H2O</text>
        <dbReference type="Rhea" id="RHEA:51792"/>
        <dbReference type="ChEBI" id="CHEBI:15377"/>
        <dbReference type="ChEBI" id="CHEBI:15378"/>
        <dbReference type="ChEBI" id="CHEBI:15379"/>
        <dbReference type="ChEBI" id="CHEBI:30762"/>
        <dbReference type="ChEBI" id="CHEBI:36654"/>
        <dbReference type="ChEBI" id="CHEBI:57540"/>
        <dbReference type="ChEBI" id="CHEBI:57945"/>
    </reaction>
</comment>
<evidence type="ECO:0000313" key="11">
    <source>
        <dbReference type="Proteomes" id="UP000231279"/>
    </source>
</evidence>
<keyword evidence="4" id="KW-0223">Dioxygenase</keyword>
<dbReference type="Pfam" id="PF14226">
    <property type="entry name" value="DIOX_N"/>
    <property type="match status" value="1"/>
</dbReference>
<comment type="caution">
    <text evidence="10">The sequence shown here is derived from an EMBL/GenBank/DDBJ whole genome shotgun (WGS) entry which is preliminary data.</text>
</comment>
<dbReference type="GO" id="GO:0002229">
    <property type="term" value="P:defense response to oomycetes"/>
    <property type="evidence" value="ECO:0007669"/>
    <property type="project" value="UniProtKB-ARBA"/>
</dbReference>
<organism evidence="10 11">
    <name type="scientific">Handroanthus impetiginosus</name>
    <dbReference type="NCBI Taxonomy" id="429701"/>
    <lineage>
        <taxon>Eukaryota</taxon>
        <taxon>Viridiplantae</taxon>
        <taxon>Streptophyta</taxon>
        <taxon>Embryophyta</taxon>
        <taxon>Tracheophyta</taxon>
        <taxon>Spermatophyta</taxon>
        <taxon>Magnoliopsida</taxon>
        <taxon>eudicotyledons</taxon>
        <taxon>Gunneridae</taxon>
        <taxon>Pentapetalae</taxon>
        <taxon>asterids</taxon>
        <taxon>lamiids</taxon>
        <taxon>Lamiales</taxon>
        <taxon>Bignoniaceae</taxon>
        <taxon>Crescentiina</taxon>
        <taxon>Tabebuia alliance</taxon>
        <taxon>Handroanthus</taxon>
    </lineage>
</organism>
<dbReference type="InterPro" id="IPR005123">
    <property type="entry name" value="Oxoglu/Fe-dep_dioxygenase_dom"/>
</dbReference>
<evidence type="ECO:0000256" key="1">
    <source>
        <dbReference type="ARBA" id="ARBA00001961"/>
    </source>
</evidence>
<evidence type="ECO:0000259" key="9">
    <source>
        <dbReference type="PROSITE" id="PS51471"/>
    </source>
</evidence>
<dbReference type="InterPro" id="IPR026992">
    <property type="entry name" value="DIOX_N"/>
</dbReference>
<keyword evidence="5 8" id="KW-0560">Oxidoreductase</keyword>